<feature type="region of interest" description="Disordered" evidence="1">
    <location>
        <begin position="1"/>
        <end position="90"/>
    </location>
</feature>
<proteinExistence type="predicted"/>
<accession>A0A397TCB3</accession>
<evidence type="ECO:0000256" key="1">
    <source>
        <dbReference type="SAM" id="MobiDB-lite"/>
    </source>
</evidence>
<gene>
    <name evidence="2" type="ORF">C1645_817218</name>
</gene>
<dbReference type="AlphaFoldDB" id="A0A397TCB3"/>
<feature type="compositionally biased region" description="Low complexity" evidence="1">
    <location>
        <begin position="70"/>
        <end position="84"/>
    </location>
</feature>
<feature type="compositionally biased region" description="Basic and acidic residues" evidence="1">
    <location>
        <begin position="36"/>
        <end position="53"/>
    </location>
</feature>
<feature type="compositionally biased region" description="Basic and acidic residues" evidence="1">
    <location>
        <begin position="9"/>
        <end position="19"/>
    </location>
</feature>
<organism evidence="2 3">
    <name type="scientific">Glomus cerebriforme</name>
    <dbReference type="NCBI Taxonomy" id="658196"/>
    <lineage>
        <taxon>Eukaryota</taxon>
        <taxon>Fungi</taxon>
        <taxon>Fungi incertae sedis</taxon>
        <taxon>Mucoromycota</taxon>
        <taxon>Glomeromycotina</taxon>
        <taxon>Glomeromycetes</taxon>
        <taxon>Glomerales</taxon>
        <taxon>Glomeraceae</taxon>
        <taxon>Glomus</taxon>
    </lineage>
</organism>
<dbReference type="Proteomes" id="UP000265703">
    <property type="component" value="Unassembled WGS sequence"/>
</dbReference>
<reference evidence="2 3" key="1">
    <citation type="submission" date="2018-06" db="EMBL/GenBank/DDBJ databases">
        <title>Comparative genomics reveals the genomic features of Rhizophagus irregularis, R. cerebriforme, R. diaphanum and Gigaspora rosea, and their symbiotic lifestyle signature.</title>
        <authorList>
            <person name="Morin E."/>
            <person name="San Clemente H."/>
            <person name="Chen E.C.H."/>
            <person name="De La Providencia I."/>
            <person name="Hainaut M."/>
            <person name="Kuo A."/>
            <person name="Kohler A."/>
            <person name="Murat C."/>
            <person name="Tang N."/>
            <person name="Roy S."/>
            <person name="Loubradou J."/>
            <person name="Henrissat B."/>
            <person name="Grigoriev I.V."/>
            <person name="Corradi N."/>
            <person name="Roux C."/>
            <person name="Martin F.M."/>
        </authorList>
    </citation>
    <scope>NUCLEOTIDE SEQUENCE [LARGE SCALE GENOMIC DNA]</scope>
    <source>
        <strain evidence="2 3">DAOM 227022</strain>
    </source>
</reference>
<evidence type="ECO:0000313" key="3">
    <source>
        <dbReference type="Proteomes" id="UP000265703"/>
    </source>
</evidence>
<evidence type="ECO:0000313" key="2">
    <source>
        <dbReference type="EMBL" id="RIA94989.1"/>
    </source>
</evidence>
<keyword evidence="3" id="KW-1185">Reference proteome</keyword>
<comment type="caution">
    <text evidence="2">The sequence shown here is derived from an EMBL/GenBank/DDBJ whole genome shotgun (WGS) entry which is preliminary data.</text>
</comment>
<dbReference type="EMBL" id="QKYT01000069">
    <property type="protein sequence ID" value="RIA94989.1"/>
    <property type="molecule type" value="Genomic_DNA"/>
</dbReference>
<sequence length="90" mass="9742">MGNGLSDCFHTKPEGRKLAPDNPLESSGQSTTGGPSREDIAAAAQKRQEDARSKGVQKTGGKLTKQLERQQQNPNQPVSPPTSNLQWRTD</sequence>
<dbReference type="OrthoDB" id="2278444at2759"/>
<protein>
    <submittedName>
        <fullName evidence="2">Uncharacterized protein</fullName>
    </submittedName>
</protein>
<feature type="compositionally biased region" description="Polar residues" evidence="1">
    <location>
        <begin position="24"/>
        <end position="34"/>
    </location>
</feature>
<name>A0A397TCB3_9GLOM</name>